<accession>A0A9X3NIN7</accession>
<name>A0A9X3NIN7_9ACTN</name>
<gene>
    <name evidence="2" type="ORF">OJ997_36320</name>
</gene>
<keyword evidence="3" id="KW-1185">Reference proteome</keyword>
<feature type="non-terminal residue" evidence="2">
    <location>
        <position position="133"/>
    </location>
</feature>
<keyword evidence="1" id="KW-1133">Transmembrane helix</keyword>
<protein>
    <recommendedName>
        <fullName evidence="4">ABC transporter permease</fullName>
    </recommendedName>
</protein>
<evidence type="ECO:0008006" key="4">
    <source>
        <dbReference type="Google" id="ProtNLM"/>
    </source>
</evidence>
<reference evidence="2" key="1">
    <citation type="submission" date="2022-10" db="EMBL/GenBank/DDBJ databases">
        <title>The WGS of Solirubrobacter phytolaccae KCTC 29190.</title>
        <authorList>
            <person name="Jiang Z."/>
        </authorList>
    </citation>
    <scope>NUCLEOTIDE SEQUENCE</scope>
    <source>
        <strain evidence="2">KCTC 29190</strain>
    </source>
</reference>
<dbReference type="EMBL" id="JAPDDP010000168">
    <property type="protein sequence ID" value="MDA0185827.1"/>
    <property type="molecule type" value="Genomic_DNA"/>
</dbReference>
<evidence type="ECO:0000256" key="1">
    <source>
        <dbReference type="SAM" id="Phobius"/>
    </source>
</evidence>
<dbReference type="AlphaFoldDB" id="A0A9X3NIN7"/>
<feature type="transmembrane region" description="Helical" evidence="1">
    <location>
        <begin position="70"/>
        <end position="91"/>
    </location>
</feature>
<dbReference type="Proteomes" id="UP001147653">
    <property type="component" value="Unassembled WGS sequence"/>
</dbReference>
<sequence>MRARGGAMTAATALRLARSGSRSERWRRRLIAGSVAVAGALLLYVVHLVRAPLDWSSGLARYVIEDGLRVGVATAAVLLVVPVVALTAQALRMGSVARDRRMAALRLAGATPRDVRVVAGVEAARAAAVEVGS</sequence>
<proteinExistence type="predicted"/>
<comment type="caution">
    <text evidence="2">The sequence shown here is derived from an EMBL/GenBank/DDBJ whole genome shotgun (WGS) entry which is preliminary data.</text>
</comment>
<evidence type="ECO:0000313" key="2">
    <source>
        <dbReference type="EMBL" id="MDA0185827.1"/>
    </source>
</evidence>
<keyword evidence="1" id="KW-0812">Transmembrane</keyword>
<evidence type="ECO:0000313" key="3">
    <source>
        <dbReference type="Proteomes" id="UP001147653"/>
    </source>
</evidence>
<organism evidence="2 3">
    <name type="scientific">Solirubrobacter phytolaccae</name>
    <dbReference type="NCBI Taxonomy" id="1404360"/>
    <lineage>
        <taxon>Bacteria</taxon>
        <taxon>Bacillati</taxon>
        <taxon>Actinomycetota</taxon>
        <taxon>Thermoleophilia</taxon>
        <taxon>Solirubrobacterales</taxon>
        <taxon>Solirubrobacteraceae</taxon>
        <taxon>Solirubrobacter</taxon>
    </lineage>
</organism>
<keyword evidence="1" id="KW-0472">Membrane</keyword>
<feature type="transmembrane region" description="Helical" evidence="1">
    <location>
        <begin position="30"/>
        <end position="50"/>
    </location>
</feature>